<accession>A0A8B6F075</accession>
<dbReference type="Proteomes" id="UP000596742">
    <property type="component" value="Unassembled WGS sequence"/>
</dbReference>
<keyword evidence="1" id="KW-0880">Kelch repeat</keyword>
<dbReference type="SUPFAM" id="SSF117281">
    <property type="entry name" value="Kelch motif"/>
    <property type="match status" value="1"/>
</dbReference>
<dbReference type="OrthoDB" id="45365at2759"/>
<sequence>MVLFLHGGAGGTSGCPCREQLVSKDTTGLCAIGPYSQRIFVFGLHGFLICGGMSSQWNLVTLKGRFMLYGGIQKECYSSKDCRWYDPDSDDDMSVSMMEFTGVTAFNNQIFVLGGNDGGNSFYSNIESYDTTEDKWKVMASLTLPYGRCRFTAVAMGTQQT</sequence>
<gene>
    <name evidence="2" type="ORF">MGAL_10B040889</name>
</gene>
<dbReference type="InterPro" id="IPR006652">
    <property type="entry name" value="Kelch_1"/>
</dbReference>
<reference evidence="2" key="1">
    <citation type="submission" date="2018-11" db="EMBL/GenBank/DDBJ databases">
        <authorList>
            <person name="Alioto T."/>
            <person name="Alioto T."/>
        </authorList>
    </citation>
    <scope>NUCLEOTIDE SEQUENCE</scope>
</reference>
<protein>
    <submittedName>
        <fullName evidence="2">Uncharacterized protein</fullName>
    </submittedName>
</protein>
<comment type="caution">
    <text evidence="2">The sequence shown here is derived from an EMBL/GenBank/DDBJ whole genome shotgun (WGS) entry which is preliminary data.</text>
</comment>
<keyword evidence="3" id="KW-1185">Reference proteome</keyword>
<dbReference type="EMBL" id="UYJE01006054">
    <property type="protein sequence ID" value="VDI42643.1"/>
    <property type="molecule type" value="Genomic_DNA"/>
</dbReference>
<evidence type="ECO:0000256" key="1">
    <source>
        <dbReference type="ARBA" id="ARBA00022441"/>
    </source>
</evidence>
<dbReference type="Pfam" id="PF01344">
    <property type="entry name" value="Kelch_1"/>
    <property type="match status" value="1"/>
</dbReference>
<dbReference type="SMART" id="SM00612">
    <property type="entry name" value="Kelch"/>
    <property type="match status" value="1"/>
</dbReference>
<dbReference type="AlphaFoldDB" id="A0A8B6F075"/>
<evidence type="ECO:0000313" key="2">
    <source>
        <dbReference type="EMBL" id="VDI42643.1"/>
    </source>
</evidence>
<dbReference type="InterPro" id="IPR015915">
    <property type="entry name" value="Kelch-typ_b-propeller"/>
</dbReference>
<proteinExistence type="predicted"/>
<dbReference type="Gene3D" id="2.120.10.80">
    <property type="entry name" value="Kelch-type beta propeller"/>
    <property type="match status" value="1"/>
</dbReference>
<evidence type="ECO:0000313" key="3">
    <source>
        <dbReference type="Proteomes" id="UP000596742"/>
    </source>
</evidence>
<organism evidence="2 3">
    <name type="scientific">Mytilus galloprovincialis</name>
    <name type="common">Mediterranean mussel</name>
    <dbReference type="NCBI Taxonomy" id="29158"/>
    <lineage>
        <taxon>Eukaryota</taxon>
        <taxon>Metazoa</taxon>
        <taxon>Spiralia</taxon>
        <taxon>Lophotrochozoa</taxon>
        <taxon>Mollusca</taxon>
        <taxon>Bivalvia</taxon>
        <taxon>Autobranchia</taxon>
        <taxon>Pteriomorphia</taxon>
        <taxon>Mytilida</taxon>
        <taxon>Mytiloidea</taxon>
        <taxon>Mytilidae</taxon>
        <taxon>Mytilinae</taxon>
        <taxon>Mytilus</taxon>
    </lineage>
</organism>
<name>A0A8B6F075_MYTGA</name>